<evidence type="ECO:0000313" key="3">
    <source>
        <dbReference type="Proteomes" id="UP001303889"/>
    </source>
</evidence>
<gene>
    <name evidence="2" type="ORF">C8A05DRAFT_19829</name>
</gene>
<name>A0AAN6RNW7_9PEZI</name>
<dbReference type="EMBL" id="MU856178">
    <property type="protein sequence ID" value="KAK3897394.1"/>
    <property type="molecule type" value="Genomic_DNA"/>
</dbReference>
<feature type="region of interest" description="Disordered" evidence="1">
    <location>
        <begin position="1"/>
        <end position="24"/>
    </location>
</feature>
<evidence type="ECO:0000313" key="2">
    <source>
        <dbReference type="EMBL" id="KAK3897394.1"/>
    </source>
</evidence>
<evidence type="ECO:0000256" key="1">
    <source>
        <dbReference type="SAM" id="MobiDB-lite"/>
    </source>
</evidence>
<reference evidence="2" key="2">
    <citation type="submission" date="2023-05" db="EMBL/GenBank/DDBJ databases">
        <authorList>
            <consortium name="Lawrence Berkeley National Laboratory"/>
            <person name="Steindorff A."/>
            <person name="Hensen N."/>
            <person name="Bonometti L."/>
            <person name="Westerberg I."/>
            <person name="Brannstrom I.O."/>
            <person name="Guillou S."/>
            <person name="Cros-Aarteil S."/>
            <person name="Calhoun S."/>
            <person name="Haridas S."/>
            <person name="Kuo A."/>
            <person name="Mondo S."/>
            <person name="Pangilinan J."/>
            <person name="Riley R."/>
            <person name="Labutti K."/>
            <person name="Andreopoulos B."/>
            <person name="Lipzen A."/>
            <person name="Chen C."/>
            <person name="Yanf M."/>
            <person name="Daum C."/>
            <person name="Ng V."/>
            <person name="Clum A."/>
            <person name="Ohm R."/>
            <person name="Martin F."/>
            <person name="Silar P."/>
            <person name="Natvig D."/>
            <person name="Lalanne C."/>
            <person name="Gautier V."/>
            <person name="Ament-Velasquez S.L."/>
            <person name="Kruys A."/>
            <person name="Hutchinson M.I."/>
            <person name="Powell A.J."/>
            <person name="Barry K."/>
            <person name="Miller A.N."/>
            <person name="Grigoriev I.V."/>
            <person name="Debuchy R."/>
            <person name="Gladieux P."/>
            <person name="Thoren M.H."/>
            <person name="Johannesson H."/>
        </authorList>
    </citation>
    <scope>NUCLEOTIDE SEQUENCE</scope>
    <source>
        <strain evidence="2">CBS 103.79</strain>
    </source>
</reference>
<proteinExistence type="predicted"/>
<comment type="caution">
    <text evidence="2">The sequence shown here is derived from an EMBL/GenBank/DDBJ whole genome shotgun (WGS) entry which is preliminary data.</text>
</comment>
<dbReference type="AlphaFoldDB" id="A0AAN6RNW7"/>
<accession>A0AAN6RNW7</accession>
<sequence>MAETADNCSPSGARVAPVSRSSAKLTSAGEVITILGLVERVAVEFRNYKDAPEDFQNLGVELDLLRSTLRHVLPLRPKDNDERLTLNKVRAIAAHCLQPLQAMADKLRAREGSRKKNMLERP</sequence>
<organism evidence="2 3">
    <name type="scientific">Staphylotrichum tortipilum</name>
    <dbReference type="NCBI Taxonomy" id="2831512"/>
    <lineage>
        <taxon>Eukaryota</taxon>
        <taxon>Fungi</taxon>
        <taxon>Dikarya</taxon>
        <taxon>Ascomycota</taxon>
        <taxon>Pezizomycotina</taxon>
        <taxon>Sordariomycetes</taxon>
        <taxon>Sordariomycetidae</taxon>
        <taxon>Sordariales</taxon>
        <taxon>Chaetomiaceae</taxon>
        <taxon>Staphylotrichum</taxon>
    </lineage>
</organism>
<reference evidence="2" key="1">
    <citation type="journal article" date="2023" name="Mol. Phylogenet. Evol.">
        <title>Genome-scale phylogeny and comparative genomics of the fungal order Sordariales.</title>
        <authorList>
            <person name="Hensen N."/>
            <person name="Bonometti L."/>
            <person name="Westerberg I."/>
            <person name="Brannstrom I.O."/>
            <person name="Guillou S."/>
            <person name="Cros-Aarteil S."/>
            <person name="Calhoun S."/>
            <person name="Haridas S."/>
            <person name="Kuo A."/>
            <person name="Mondo S."/>
            <person name="Pangilinan J."/>
            <person name="Riley R."/>
            <person name="LaButti K."/>
            <person name="Andreopoulos B."/>
            <person name="Lipzen A."/>
            <person name="Chen C."/>
            <person name="Yan M."/>
            <person name="Daum C."/>
            <person name="Ng V."/>
            <person name="Clum A."/>
            <person name="Steindorff A."/>
            <person name="Ohm R.A."/>
            <person name="Martin F."/>
            <person name="Silar P."/>
            <person name="Natvig D.O."/>
            <person name="Lalanne C."/>
            <person name="Gautier V."/>
            <person name="Ament-Velasquez S.L."/>
            <person name="Kruys A."/>
            <person name="Hutchinson M.I."/>
            <person name="Powell A.J."/>
            <person name="Barry K."/>
            <person name="Miller A.N."/>
            <person name="Grigoriev I.V."/>
            <person name="Debuchy R."/>
            <person name="Gladieux P."/>
            <person name="Hiltunen Thoren M."/>
            <person name="Johannesson H."/>
        </authorList>
    </citation>
    <scope>NUCLEOTIDE SEQUENCE</scope>
    <source>
        <strain evidence="2">CBS 103.79</strain>
    </source>
</reference>
<keyword evidence="3" id="KW-1185">Reference proteome</keyword>
<feature type="compositionally biased region" description="Polar residues" evidence="1">
    <location>
        <begin position="1"/>
        <end position="10"/>
    </location>
</feature>
<protein>
    <submittedName>
        <fullName evidence="2">Uncharacterized protein</fullName>
    </submittedName>
</protein>
<dbReference type="Proteomes" id="UP001303889">
    <property type="component" value="Unassembled WGS sequence"/>
</dbReference>